<evidence type="ECO:0000256" key="1">
    <source>
        <dbReference type="SAM" id="MobiDB-lite"/>
    </source>
</evidence>
<keyword evidence="3" id="KW-1185">Reference proteome</keyword>
<gene>
    <name evidence="2" type="ORF">CPG37_10890</name>
</gene>
<feature type="compositionally biased region" description="Basic residues" evidence="1">
    <location>
        <begin position="155"/>
        <end position="166"/>
    </location>
</feature>
<evidence type="ECO:0000313" key="3">
    <source>
        <dbReference type="Proteomes" id="UP000221384"/>
    </source>
</evidence>
<accession>A0ABX4LSE5</accession>
<feature type="region of interest" description="Disordered" evidence="1">
    <location>
        <begin position="135"/>
        <end position="166"/>
    </location>
</feature>
<protein>
    <submittedName>
        <fullName evidence="2">Uncharacterized protein</fullName>
    </submittedName>
</protein>
<sequence length="166" mass="19528">MKLPNKVITYLRDTNTIEWEKKGRCILFKETSIQQFEKKFNRDDYLLTKECSKQLIDMGVYDMCINNRSGVYHPLGYSVSMNTLIDDTDGIFKDKKLQTVKFGKTVFVSKKSFSKTKRWLQSEYQKMYPPLSEKSLSTLEKNTSEKNKLQSGKIRGMKKRIKLGRR</sequence>
<dbReference type="RefSeq" id="WP_099334985.1">
    <property type="nucleotide sequence ID" value="NZ_CP042812.1"/>
</dbReference>
<organism evidence="2 3">
    <name type="scientific">Malaciobacter canalis</name>
    <dbReference type="NCBI Taxonomy" id="1912871"/>
    <lineage>
        <taxon>Bacteria</taxon>
        <taxon>Pseudomonadati</taxon>
        <taxon>Campylobacterota</taxon>
        <taxon>Epsilonproteobacteria</taxon>
        <taxon>Campylobacterales</taxon>
        <taxon>Arcobacteraceae</taxon>
        <taxon>Malaciobacter</taxon>
    </lineage>
</organism>
<proteinExistence type="predicted"/>
<dbReference type="EMBL" id="NWVW01000014">
    <property type="protein sequence ID" value="PHO09096.1"/>
    <property type="molecule type" value="Genomic_DNA"/>
</dbReference>
<name>A0ABX4LSE5_9BACT</name>
<evidence type="ECO:0000313" key="2">
    <source>
        <dbReference type="EMBL" id="PHO09096.1"/>
    </source>
</evidence>
<reference evidence="2 3" key="1">
    <citation type="submission" date="2017-09" db="EMBL/GenBank/DDBJ databases">
        <authorList>
            <person name="Perez-Cataluna A."/>
            <person name="Figueras M.J."/>
            <person name="Salas-Masso N."/>
        </authorList>
    </citation>
    <scope>NUCLEOTIDE SEQUENCE [LARGE SCALE GENOMIC DNA]</scope>
    <source>
        <strain evidence="2 3">F138-33</strain>
    </source>
</reference>
<comment type="caution">
    <text evidence="2">The sequence shown here is derived from an EMBL/GenBank/DDBJ whole genome shotgun (WGS) entry which is preliminary data.</text>
</comment>
<dbReference type="Proteomes" id="UP000221384">
    <property type="component" value="Unassembled WGS sequence"/>
</dbReference>